<dbReference type="SUPFAM" id="SSF47336">
    <property type="entry name" value="ACP-like"/>
    <property type="match status" value="1"/>
</dbReference>
<dbReference type="SUPFAM" id="SSF51735">
    <property type="entry name" value="NAD(P)-binding Rossmann-fold domains"/>
    <property type="match status" value="1"/>
</dbReference>
<comment type="caution">
    <text evidence="5">The sequence shown here is derived from an EMBL/GenBank/DDBJ whole genome shotgun (WGS) entry which is preliminary data.</text>
</comment>
<sequence>RPRRARRGRPADELTALGSRVTVCAADVADRAALARVLDDVPAEVPLTAVFHTAGVLDDGFIADLTPQRFAAVDAPKAVAARHLHELTARHDLDAFVLFSSFAGLVGNAGQANYAAANSYLDALARHRRAEGRIATSVAWGAWADGGLADGAVGERLRRRGIVPMPPERALSALRAALDADETCVAVADIDWARFGAAFTEVRPSPLLRDLVPPDTEASTGAEIAAQLAACSPAERADLVLDLVRAHTATVLRHDSTQTVSPHVVFRELGFDSLTLLELRNRLATVTGVRLPATALYDHPTPAALAEHLHDLLAPADAATAEADTDTDTDTDEFDTMTAAALVRLALEGGDR</sequence>
<dbReference type="Gene3D" id="3.40.50.720">
    <property type="entry name" value="NAD(P)-binding Rossmann-like Domain"/>
    <property type="match status" value="1"/>
</dbReference>
<dbReference type="InterPro" id="IPR057326">
    <property type="entry name" value="KR_dom"/>
</dbReference>
<evidence type="ECO:0000256" key="2">
    <source>
        <dbReference type="ARBA" id="ARBA00022553"/>
    </source>
</evidence>
<keyword evidence="1" id="KW-0596">Phosphopantetheine</keyword>
<keyword evidence="6" id="KW-1185">Reference proteome</keyword>
<dbReference type="CDD" id="cd08952">
    <property type="entry name" value="KR_1_SDR_x"/>
    <property type="match status" value="1"/>
</dbReference>
<dbReference type="PROSITE" id="PS00012">
    <property type="entry name" value="PHOSPHOPANTETHEINE"/>
    <property type="match status" value="1"/>
</dbReference>
<dbReference type="Pfam" id="PF00550">
    <property type="entry name" value="PP-binding"/>
    <property type="match status" value="1"/>
</dbReference>
<dbReference type="InterPro" id="IPR020806">
    <property type="entry name" value="PKS_PP-bd"/>
</dbReference>
<organism evidence="5 6">
    <name type="scientific">Micromonospora tarensis</name>
    <dbReference type="NCBI Taxonomy" id="2806100"/>
    <lineage>
        <taxon>Bacteria</taxon>
        <taxon>Bacillati</taxon>
        <taxon>Actinomycetota</taxon>
        <taxon>Actinomycetes</taxon>
        <taxon>Micromonosporales</taxon>
        <taxon>Micromonosporaceae</taxon>
        <taxon>Micromonospora</taxon>
    </lineage>
</organism>
<reference evidence="5 6" key="1">
    <citation type="submission" date="2021-01" db="EMBL/GenBank/DDBJ databases">
        <title>Draft genome sequence of Micromonospora sp. strain STR1s_6.</title>
        <authorList>
            <person name="Karlyshev A."/>
            <person name="Jawad R."/>
        </authorList>
    </citation>
    <scope>NUCLEOTIDE SEQUENCE [LARGE SCALE GENOMIC DNA]</scope>
    <source>
        <strain evidence="5 6">STR1S-6</strain>
    </source>
</reference>
<dbReference type="Pfam" id="PF08659">
    <property type="entry name" value="KR"/>
    <property type="match status" value="1"/>
</dbReference>
<dbReference type="RefSeq" id="WP_203152373.1">
    <property type="nucleotide sequence ID" value="NZ_JAEVHL010000438.1"/>
</dbReference>
<evidence type="ECO:0000256" key="1">
    <source>
        <dbReference type="ARBA" id="ARBA00022450"/>
    </source>
</evidence>
<evidence type="ECO:0000259" key="4">
    <source>
        <dbReference type="PROSITE" id="PS50075"/>
    </source>
</evidence>
<keyword evidence="3" id="KW-0808">Transferase</keyword>
<dbReference type="Gene3D" id="1.10.1200.10">
    <property type="entry name" value="ACP-like"/>
    <property type="match status" value="1"/>
</dbReference>
<evidence type="ECO:0000313" key="5">
    <source>
        <dbReference type="EMBL" id="MBM0280038.1"/>
    </source>
</evidence>
<dbReference type="SMART" id="SM01294">
    <property type="entry name" value="PKS_PP_betabranch"/>
    <property type="match status" value="1"/>
</dbReference>
<dbReference type="InterPro" id="IPR036291">
    <property type="entry name" value="NAD(P)-bd_dom_sf"/>
</dbReference>
<keyword evidence="2" id="KW-0597">Phosphoprotein</keyword>
<dbReference type="PANTHER" id="PTHR43775">
    <property type="entry name" value="FATTY ACID SYNTHASE"/>
    <property type="match status" value="1"/>
</dbReference>
<name>A0ABS1YRH4_9ACTN</name>
<evidence type="ECO:0000256" key="3">
    <source>
        <dbReference type="ARBA" id="ARBA00022679"/>
    </source>
</evidence>
<gene>
    <name evidence="5" type="ORF">JM949_35205</name>
</gene>
<feature type="non-terminal residue" evidence="5">
    <location>
        <position position="1"/>
    </location>
</feature>
<dbReference type="SMART" id="SM00822">
    <property type="entry name" value="PKS_KR"/>
    <property type="match status" value="1"/>
</dbReference>
<protein>
    <submittedName>
        <fullName evidence="5">KR domain-containing protein</fullName>
    </submittedName>
</protein>
<dbReference type="InterPro" id="IPR006162">
    <property type="entry name" value="Ppantetheine_attach_site"/>
</dbReference>
<dbReference type="InterPro" id="IPR013968">
    <property type="entry name" value="PKS_KR"/>
</dbReference>
<dbReference type="PROSITE" id="PS50075">
    <property type="entry name" value="CARRIER"/>
    <property type="match status" value="1"/>
</dbReference>
<accession>A0ABS1YRH4</accession>
<dbReference type="PANTHER" id="PTHR43775:SF51">
    <property type="entry name" value="INACTIVE PHENOLPHTHIOCEROL SYNTHESIS POLYKETIDE SYNTHASE TYPE I PKS1-RELATED"/>
    <property type="match status" value="1"/>
</dbReference>
<proteinExistence type="predicted"/>
<dbReference type="SMART" id="SM00823">
    <property type="entry name" value="PKS_PP"/>
    <property type="match status" value="1"/>
</dbReference>
<dbReference type="Proteomes" id="UP000622245">
    <property type="component" value="Unassembled WGS sequence"/>
</dbReference>
<feature type="domain" description="Carrier" evidence="4">
    <location>
        <begin position="238"/>
        <end position="313"/>
    </location>
</feature>
<dbReference type="InterPro" id="IPR009081">
    <property type="entry name" value="PP-bd_ACP"/>
</dbReference>
<evidence type="ECO:0000313" key="6">
    <source>
        <dbReference type="Proteomes" id="UP000622245"/>
    </source>
</evidence>
<dbReference type="EMBL" id="JAEVHL010000438">
    <property type="protein sequence ID" value="MBM0280038.1"/>
    <property type="molecule type" value="Genomic_DNA"/>
</dbReference>
<dbReference type="InterPro" id="IPR050091">
    <property type="entry name" value="PKS_NRPS_Biosynth_Enz"/>
</dbReference>
<dbReference type="InterPro" id="IPR036736">
    <property type="entry name" value="ACP-like_sf"/>
</dbReference>